<evidence type="ECO:0000313" key="2">
    <source>
        <dbReference type="Proteomes" id="UP000594638"/>
    </source>
</evidence>
<comment type="caution">
    <text evidence="1">The sequence shown here is derived from an EMBL/GenBank/DDBJ whole genome shotgun (WGS) entry which is preliminary data.</text>
</comment>
<dbReference type="Gramene" id="OE9A086258T1">
    <property type="protein sequence ID" value="OE9A086258C1"/>
    <property type="gene ID" value="OE9A086258"/>
</dbReference>
<name>A0A8S0SW19_OLEEU</name>
<keyword evidence="2" id="KW-1185">Reference proteome</keyword>
<accession>A0A8S0SW19</accession>
<dbReference type="Proteomes" id="UP000594638">
    <property type="component" value="Unassembled WGS sequence"/>
</dbReference>
<protein>
    <submittedName>
        <fullName evidence="1">Uncharacterized protein</fullName>
    </submittedName>
</protein>
<dbReference type="EMBL" id="CACTIH010005497">
    <property type="protein sequence ID" value="CAA2995336.1"/>
    <property type="molecule type" value="Genomic_DNA"/>
</dbReference>
<reference evidence="1 2" key="1">
    <citation type="submission" date="2019-12" db="EMBL/GenBank/DDBJ databases">
        <authorList>
            <person name="Alioto T."/>
            <person name="Alioto T."/>
            <person name="Gomez Garrido J."/>
        </authorList>
    </citation>
    <scope>NUCLEOTIDE SEQUENCE [LARGE SCALE GENOMIC DNA]</scope>
</reference>
<proteinExistence type="predicted"/>
<organism evidence="1 2">
    <name type="scientific">Olea europaea subsp. europaea</name>
    <dbReference type="NCBI Taxonomy" id="158383"/>
    <lineage>
        <taxon>Eukaryota</taxon>
        <taxon>Viridiplantae</taxon>
        <taxon>Streptophyta</taxon>
        <taxon>Embryophyta</taxon>
        <taxon>Tracheophyta</taxon>
        <taxon>Spermatophyta</taxon>
        <taxon>Magnoliopsida</taxon>
        <taxon>eudicotyledons</taxon>
        <taxon>Gunneridae</taxon>
        <taxon>Pentapetalae</taxon>
        <taxon>asterids</taxon>
        <taxon>lamiids</taxon>
        <taxon>Lamiales</taxon>
        <taxon>Oleaceae</taxon>
        <taxon>Oleeae</taxon>
        <taxon>Olea</taxon>
    </lineage>
</organism>
<gene>
    <name evidence="1" type="ORF">OLEA9_A086258</name>
</gene>
<evidence type="ECO:0000313" key="1">
    <source>
        <dbReference type="EMBL" id="CAA2995336.1"/>
    </source>
</evidence>
<dbReference type="AlphaFoldDB" id="A0A8S0SW19"/>
<sequence length="155" mass="16151">MGRKRRLPGDGGQHLLPPRLEWSSGALSVLSNGGAFRRYCFTYVEESGGGPEVACLLSGNVGDENTGGGGTANGSPGGRDDNAGGWDGLAIGFGGGRVVGLEMANWLSCNLLKMGKFMSELTWTGRASPAVGLYMAWLGCIDLEFALARAPLQVQ</sequence>